<evidence type="ECO:0000313" key="1">
    <source>
        <dbReference type="EMBL" id="KAK3049863.1"/>
    </source>
</evidence>
<name>A0AAJ0D9Y4_9PEZI</name>
<gene>
    <name evidence="1" type="ORF">LTR09_008783</name>
</gene>
<sequence>MTRPMTAVTRAPPFSMEASEHQKSVLREAMAELYDDFEDDTFFRVPEGRGGTFTFGEKSDDPEEAIHHIDGPPRLGTFWCITFVGVYLQVDRRRGGLFHINGWSSSKYMTNHVDSEGGKEIRKQVLERLQHEYTSRGWDRKDDNFAKLVVVCCPRPQVFFDGEKFLEESAKMTGWYVFHGISDFLRYQAAELTKEARQAWDRARKLSGNQLSSDIRLQDRIKKALLTATEVGDLKRASNLEQAAIKVEEHSRLMQKARVLAKTTDQLTILRAHGFVVEQKSGNAVLAKVMRAKEGDVARSLAGRLPFDIGNFLPVSTEVHETESWEFSTEDDTKIFLAEISTQAHAAELATMLKEQKLLSTGTSVG</sequence>
<comment type="caution">
    <text evidence="1">The sequence shown here is derived from an EMBL/GenBank/DDBJ whole genome shotgun (WGS) entry which is preliminary data.</text>
</comment>
<organism evidence="1 2">
    <name type="scientific">Extremus antarcticus</name>
    <dbReference type="NCBI Taxonomy" id="702011"/>
    <lineage>
        <taxon>Eukaryota</taxon>
        <taxon>Fungi</taxon>
        <taxon>Dikarya</taxon>
        <taxon>Ascomycota</taxon>
        <taxon>Pezizomycotina</taxon>
        <taxon>Dothideomycetes</taxon>
        <taxon>Dothideomycetidae</taxon>
        <taxon>Mycosphaerellales</taxon>
        <taxon>Extremaceae</taxon>
        <taxon>Extremus</taxon>
    </lineage>
</organism>
<protein>
    <submittedName>
        <fullName evidence="1">Uncharacterized protein</fullName>
    </submittedName>
</protein>
<dbReference type="Proteomes" id="UP001271007">
    <property type="component" value="Unassembled WGS sequence"/>
</dbReference>
<dbReference type="AlphaFoldDB" id="A0AAJ0D9Y4"/>
<evidence type="ECO:0000313" key="2">
    <source>
        <dbReference type="Proteomes" id="UP001271007"/>
    </source>
</evidence>
<dbReference type="EMBL" id="JAWDJX010000036">
    <property type="protein sequence ID" value="KAK3049863.1"/>
    <property type="molecule type" value="Genomic_DNA"/>
</dbReference>
<reference evidence="1" key="1">
    <citation type="submission" date="2023-04" db="EMBL/GenBank/DDBJ databases">
        <title>Black Yeasts Isolated from many extreme environments.</title>
        <authorList>
            <person name="Coleine C."/>
            <person name="Stajich J.E."/>
            <person name="Selbmann L."/>
        </authorList>
    </citation>
    <scope>NUCLEOTIDE SEQUENCE</scope>
    <source>
        <strain evidence="1">CCFEE 5312</strain>
    </source>
</reference>
<proteinExistence type="predicted"/>
<keyword evidence="2" id="KW-1185">Reference proteome</keyword>
<accession>A0AAJ0D9Y4</accession>